<name>A0ABQ9IEC9_9NEOP</name>
<gene>
    <name evidence="1" type="ORF">PR048_000313</name>
</gene>
<dbReference type="PANTHER" id="PTHR46599">
    <property type="entry name" value="PIGGYBAC TRANSPOSABLE ELEMENT-DERIVED PROTEIN 4"/>
    <property type="match status" value="1"/>
</dbReference>
<reference evidence="1 2" key="1">
    <citation type="submission" date="2023-02" db="EMBL/GenBank/DDBJ databases">
        <title>LHISI_Scaffold_Assembly.</title>
        <authorList>
            <person name="Stuart O.P."/>
            <person name="Cleave R."/>
            <person name="Magrath M.J.L."/>
            <person name="Mikheyev A.S."/>
        </authorList>
    </citation>
    <scope>NUCLEOTIDE SEQUENCE [LARGE SCALE GENOMIC DNA]</scope>
    <source>
        <strain evidence="1">Daus_M_001</strain>
        <tissue evidence="1">Leg muscle</tissue>
    </source>
</reference>
<organism evidence="1 2">
    <name type="scientific">Dryococelus australis</name>
    <dbReference type="NCBI Taxonomy" id="614101"/>
    <lineage>
        <taxon>Eukaryota</taxon>
        <taxon>Metazoa</taxon>
        <taxon>Ecdysozoa</taxon>
        <taxon>Arthropoda</taxon>
        <taxon>Hexapoda</taxon>
        <taxon>Insecta</taxon>
        <taxon>Pterygota</taxon>
        <taxon>Neoptera</taxon>
        <taxon>Polyneoptera</taxon>
        <taxon>Phasmatodea</taxon>
        <taxon>Verophasmatodea</taxon>
        <taxon>Anareolatae</taxon>
        <taxon>Phasmatidae</taxon>
        <taxon>Eurycanthinae</taxon>
        <taxon>Dryococelus</taxon>
    </lineage>
</organism>
<comment type="caution">
    <text evidence="1">The sequence shown here is derived from an EMBL/GenBank/DDBJ whole genome shotgun (WGS) entry which is preliminary data.</text>
</comment>
<dbReference type="PANTHER" id="PTHR46599:SF3">
    <property type="entry name" value="PIGGYBAC TRANSPOSABLE ELEMENT-DERIVED PROTEIN 4"/>
    <property type="match status" value="1"/>
</dbReference>
<accession>A0ABQ9IEC9</accession>
<evidence type="ECO:0008006" key="3">
    <source>
        <dbReference type="Google" id="ProtNLM"/>
    </source>
</evidence>
<protein>
    <recommendedName>
        <fullName evidence="3">Transposase</fullName>
    </recommendedName>
</protein>
<dbReference type="Proteomes" id="UP001159363">
    <property type="component" value="Chromosome 1"/>
</dbReference>
<evidence type="ECO:0000313" key="2">
    <source>
        <dbReference type="Proteomes" id="UP001159363"/>
    </source>
</evidence>
<sequence>MNANETTSLTIKQYLPNKAHKYGVKIFKVCGNRVYTWDFKIYEGTLRKNRKNLPIQVTKAKLKKGEIIAKESQDGILVLNWKDNRNVLILSTKQRN</sequence>
<proteinExistence type="predicted"/>
<dbReference type="EMBL" id="JARBHB010000001">
    <property type="protein sequence ID" value="KAJ8895004.1"/>
    <property type="molecule type" value="Genomic_DNA"/>
</dbReference>
<keyword evidence="2" id="KW-1185">Reference proteome</keyword>
<evidence type="ECO:0000313" key="1">
    <source>
        <dbReference type="EMBL" id="KAJ8895004.1"/>
    </source>
</evidence>